<keyword evidence="1" id="KW-0285">Flavoprotein</keyword>
<evidence type="ECO:0000256" key="4">
    <source>
        <dbReference type="ARBA" id="ARBA00023033"/>
    </source>
</evidence>
<evidence type="ECO:0000256" key="3">
    <source>
        <dbReference type="ARBA" id="ARBA00023002"/>
    </source>
</evidence>
<dbReference type="EMBL" id="CT573213">
    <property type="protein sequence ID" value="CAJ64102.1"/>
    <property type="molecule type" value="Genomic_DNA"/>
</dbReference>
<proteinExistence type="predicted"/>
<dbReference type="InterPro" id="IPR050172">
    <property type="entry name" value="SsuD_RutA_monooxygenase"/>
</dbReference>
<dbReference type="PANTHER" id="PTHR42847">
    <property type="entry name" value="ALKANESULFONATE MONOOXYGENASE"/>
    <property type="match status" value="1"/>
</dbReference>
<accession>Q0REK6</accession>
<dbReference type="AlphaFoldDB" id="Q0REK6"/>
<feature type="domain" description="Luciferase-like" evidence="5">
    <location>
        <begin position="35"/>
        <end position="217"/>
    </location>
</feature>
<dbReference type="eggNOG" id="COG2141">
    <property type="taxonomic scope" value="Bacteria"/>
</dbReference>
<dbReference type="STRING" id="326424.FRAAL5469"/>
<dbReference type="GO" id="GO:0046306">
    <property type="term" value="P:alkanesulfonate catabolic process"/>
    <property type="evidence" value="ECO:0007669"/>
    <property type="project" value="TreeGrafter"/>
</dbReference>
<sequence>MIQQLACPPPAIAVRSAVVHVTVEFPVSDPHYSPELVTAAGVTRVVQAAERLGYAAVAFTEHPAPSTKWLRSGGHEALDVVPALAFCAAATTRLRLMTYLLVLPYRNPLLTARAAATVDILSAGRLTVVVGTGYLRSEFRALGVDFDERNLLFDEALEVLRGVWSRSPFDYEGRHFTAASIASLPMPVTPGGPPIWVGGNSAVARRRAARVQGWSPLMIPDAIAGTTRTPALTTFAQLRSAVTEVNELASRERGRDVTVDVQLQSLQSTWLQDPNGSPDEHLNFLGQARDAGATWFVVQPPGHSVAACIEALERYAEVVHLTGES</sequence>
<organism evidence="6 7">
    <name type="scientific">Frankia alni (strain DSM 45986 / CECT 9034 / ACN14a)</name>
    <dbReference type="NCBI Taxonomy" id="326424"/>
    <lineage>
        <taxon>Bacteria</taxon>
        <taxon>Bacillati</taxon>
        <taxon>Actinomycetota</taxon>
        <taxon>Actinomycetes</taxon>
        <taxon>Frankiales</taxon>
        <taxon>Frankiaceae</taxon>
        <taxon>Frankia</taxon>
    </lineage>
</organism>
<keyword evidence="4" id="KW-0503">Monooxygenase</keyword>
<dbReference type="InterPro" id="IPR036661">
    <property type="entry name" value="Luciferase-like_sf"/>
</dbReference>
<evidence type="ECO:0000256" key="2">
    <source>
        <dbReference type="ARBA" id="ARBA00022643"/>
    </source>
</evidence>
<dbReference type="HOGENOM" id="CLU_027853_7_1_11"/>
<dbReference type="PANTHER" id="PTHR42847:SF4">
    <property type="entry name" value="ALKANESULFONATE MONOOXYGENASE-RELATED"/>
    <property type="match status" value="1"/>
</dbReference>
<dbReference type="Proteomes" id="UP000000657">
    <property type="component" value="Chromosome"/>
</dbReference>
<dbReference type="SUPFAM" id="SSF51679">
    <property type="entry name" value="Bacterial luciferase-like"/>
    <property type="match status" value="1"/>
</dbReference>
<dbReference type="InterPro" id="IPR019921">
    <property type="entry name" value="Lucif-like_OxRdtase_Rv2161c"/>
</dbReference>
<gene>
    <name evidence="6" type="ordered locus">FRAAL5469</name>
</gene>
<protein>
    <recommendedName>
        <fullName evidence="5">Luciferase-like domain-containing protein</fullName>
    </recommendedName>
</protein>
<evidence type="ECO:0000313" key="6">
    <source>
        <dbReference type="EMBL" id="CAJ64102.1"/>
    </source>
</evidence>
<dbReference type="Gene3D" id="3.20.20.30">
    <property type="entry name" value="Luciferase-like domain"/>
    <property type="match status" value="1"/>
</dbReference>
<dbReference type="KEGG" id="fal:FRAAL5469"/>
<dbReference type="NCBIfam" id="TIGR03619">
    <property type="entry name" value="F420_Rv2161c"/>
    <property type="match status" value="1"/>
</dbReference>
<dbReference type="InterPro" id="IPR011251">
    <property type="entry name" value="Luciferase-like_dom"/>
</dbReference>
<dbReference type="Pfam" id="PF00296">
    <property type="entry name" value="Bac_luciferase"/>
    <property type="match status" value="1"/>
</dbReference>
<evidence type="ECO:0000259" key="5">
    <source>
        <dbReference type="Pfam" id="PF00296"/>
    </source>
</evidence>
<keyword evidence="7" id="KW-1185">Reference proteome</keyword>
<reference evidence="6 7" key="1">
    <citation type="journal article" date="2007" name="Genome Res.">
        <title>Genome characteristics of facultatively symbiotic Frankia sp. strains reflect host range and host plant biogeography.</title>
        <authorList>
            <person name="Normand P."/>
            <person name="Lapierre P."/>
            <person name="Tisa L.S."/>
            <person name="Gogarten J.P."/>
            <person name="Alloisio N."/>
            <person name="Bagnarol E."/>
            <person name="Bassi C.A."/>
            <person name="Berry A.M."/>
            <person name="Bickhart D.M."/>
            <person name="Choisne N."/>
            <person name="Couloux A."/>
            <person name="Cournoyer B."/>
            <person name="Cruveiller S."/>
            <person name="Daubin V."/>
            <person name="Demange N."/>
            <person name="Francino M.P."/>
            <person name="Goltsman E."/>
            <person name="Huang Y."/>
            <person name="Kopp O.R."/>
            <person name="Labarre L."/>
            <person name="Lapidus A."/>
            <person name="Lavire C."/>
            <person name="Marechal J."/>
            <person name="Martinez M."/>
            <person name="Mastronunzio J.E."/>
            <person name="Mullin B.C."/>
            <person name="Niemann J."/>
            <person name="Pujic P."/>
            <person name="Rawnsley T."/>
            <person name="Rouy Z."/>
            <person name="Schenowitz C."/>
            <person name="Sellstedt A."/>
            <person name="Tavares F."/>
            <person name="Tomkins J.P."/>
            <person name="Vallenet D."/>
            <person name="Valverde C."/>
            <person name="Wall L.G."/>
            <person name="Wang Y."/>
            <person name="Medigue C."/>
            <person name="Benson D.R."/>
        </authorList>
    </citation>
    <scope>NUCLEOTIDE SEQUENCE [LARGE SCALE GENOMIC DNA]</scope>
    <source>
        <strain evidence="7">DSM 45986 / CECT 9034 / ACN14a</strain>
    </source>
</reference>
<keyword evidence="2" id="KW-0288">FMN</keyword>
<evidence type="ECO:0000256" key="1">
    <source>
        <dbReference type="ARBA" id="ARBA00022630"/>
    </source>
</evidence>
<evidence type="ECO:0000313" key="7">
    <source>
        <dbReference type="Proteomes" id="UP000000657"/>
    </source>
</evidence>
<name>Q0REK6_FRAAA</name>
<keyword evidence="3" id="KW-0560">Oxidoreductase</keyword>
<dbReference type="GO" id="GO:0008726">
    <property type="term" value="F:alkanesulfonate monooxygenase activity"/>
    <property type="evidence" value="ECO:0007669"/>
    <property type="project" value="TreeGrafter"/>
</dbReference>